<sequence length="482" mass="52004">MVGSGPGGAYLAHRLASSGRSVVLIEVGPVVRTRDFQKDAGATLSRYFFEGGLRRTNGNLFMPTMQARCLGGGSVFNSAICMRAPQFAVDKWRIDHGVVGADTETMAPHYERVEAFMGVREVQPEVQGRRNEMFRAGCEAIGATATVISRNEEGCRGSSQCFTGCPTRAKKSLDVRGVPEMVEAGGRVYTSVRADTLIMDGDRVRGVEGVAIEPITGKLGERVRITAKCTILAAGAIASPVIMQRSGIDRDPIGRNLQFHPGTALMGLFPDEIAPWSGATQGYHCLDFMPEGIKLESLWVAPSLLAFRFPGIGVGLKDLVSRYNHMASWDVWVSGEDSSGRVRARAGGGHDIRYRIEQGDVWRMQEGMAKLIEMYFSTGATSVYPGVHGLPPQITNADGAEVVRQATLSPKNFPIASNHVFGSTAMGEDRARHVVDSSGAAWDVDDLYICDTGIIPATPAANPMLTIMAIADRMADTLNARY</sequence>
<keyword evidence="2" id="KW-0285">Flavoprotein</keyword>
<reference evidence="7 8" key="1">
    <citation type="submission" date="2018-03" db="EMBL/GenBank/DDBJ databases">
        <title>Draft Genome Sequences of the Obligatory Marine Myxobacteria Enhygromyxa salina SWB007.</title>
        <authorList>
            <person name="Poehlein A."/>
            <person name="Moghaddam J.A."/>
            <person name="Harms H."/>
            <person name="Alanjari M."/>
            <person name="Koenig G.M."/>
            <person name="Daniel R."/>
            <person name="Schaeberle T.F."/>
        </authorList>
    </citation>
    <scope>NUCLEOTIDE SEQUENCE [LARGE SCALE GENOMIC DNA]</scope>
    <source>
        <strain evidence="7 8">SWB007</strain>
    </source>
</reference>
<name>A0A2S9XR85_9BACT</name>
<proteinExistence type="inferred from homology"/>
<dbReference type="Pfam" id="PF05199">
    <property type="entry name" value="GMC_oxred_C"/>
    <property type="match status" value="1"/>
</dbReference>
<keyword evidence="4 7" id="KW-0560">Oxidoreductase</keyword>
<dbReference type="InterPro" id="IPR000172">
    <property type="entry name" value="GMC_OxRdtase_N"/>
</dbReference>
<dbReference type="OrthoDB" id="337582at2"/>
<keyword evidence="3" id="KW-0274">FAD</keyword>
<dbReference type="InterPro" id="IPR007867">
    <property type="entry name" value="GMC_OxRtase_C"/>
</dbReference>
<dbReference type="SUPFAM" id="SSF51905">
    <property type="entry name" value="FAD/NAD(P)-binding domain"/>
    <property type="match status" value="1"/>
</dbReference>
<dbReference type="PANTHER" id="PTHR46056:SF12">
    <property type="entry name" value="LONG-CHAIN-ALCOHOL OXIDASE"/>
    <property type="match status" value="1"/>
</dbReference>
<dbReference type="AlphaFoldDB" id="A0A2S9XR85"/>
<dbReference type="PANTHER" id="PTHR46056">
    <property type="entry name" value="LONG-CHAIN-ALCOHOL OXIDASE"/>
    <property type="match status" value="1"/>
</dbReference>
<dbReference type="RefSeq" id="WP_106094279.1">
    <property type="nucleotide sequence ID" value="NZ_PVNL01000138.1"/>
</dbReference>
<feature type="domain" description="Glucose-methanol-choline oxidoreductase N-terminal" evidence="5">
    <location>
        <begin position="49"/>
        <end position="261"/>
    </location>
</feature>
<comment type="caution">
    <text evidence="7">The sequence shown here is derived from an EMBL/GenBank/DDBJ whole genome shotgun (WGS) entry which is preliminary data.</text>
</comment>
<dbReference type="InterPro" id="IPR036188">
    <property type="entry name" value="FAD/NAD-bd_sf"/>
</dbReference>
<dbReference type="EMBL" id="PVNL01000138">
    <property type="protein sequence ID" value="PRP95201.1"/>
    <property type="molecule type" value="Genomic_DNA"/>
</dbReference>
<accession>A0A2S9XR85</accession>
<evidence type="ECO:0000256" key="4">
    <source>
        <dbReference type="ARBA" id="ARBA00023002"/>
    </source>
</evidence>
<organism evidence="7 8">
    <name type="scientific">Enhygromyxa salina</name>
    <dbReference type="NCBI Taxonomy" id="215803"/>
    <lineage>
        <taxon>Bacteria</taxon>
        <taxon>Pseudomonadati</taxon>
        <taxon>Myxococcota</taxon>
        <taxon>Polyangia</taxon>
        <taxon>Nannocystales</taxon>
        <taxon>Nannocystaceae</taxon>
        <taxon>Enhygromyxa</taxon>
    </lineage>
</organism>
<evidence type="ECO:0000259" key="6">
    <source>
        <dbReference type="Pfam" id="PF05199"/>
    </source>
</evidence>
<evidence type="ECO:0000259" key="5">
    <source>
        <dbReference type="Pfam" id="PF00732"/>
    </source>
</evidence>
<dbReference type="Pfam" id="PF00732">
    <property type="entry name" value="GMC_oxred_N"/>
    <property type="match status" value="1"/>
</dbReference>
<dbReference type="GO" id="GO:0033713">
    <property type="term" value="F:choline:oxygen 1-oxidoreductase activity"/>
    <property type="evidence" value="ECO:0007669"/>
    <property type="project" value="UniProtKB-EC"/>
</dbReference>
<dbReference type="GO" id="GO:0050660">
    <property type="term" value="F:flavin adenine dinucleotide binding"/>
    <property type="evidence" value="ECO:0007669"/>
    <property type="project" value="InterPro"/>
</dbReference>
<feature type="domain" description="Glucose-methanol-choline oxidoreductase C-terminal" evidence="6">
    <location>
        <begin position="351"/>
        <end position="471"/>
    </location>
</feature>
<protein>
    <submittedName>
        <fullName evidence="7">Choline oxidase</fullName>
        <ecNumber evidence="7">1.1.3.17</ecNumber>
    </submittedName>
</protein>
<gene>
    <name evidence="7" type="primary">codA</name>
    <name evidence="7" type="ORF">ENSA7_75150</name>
</gene>
<dbReference type="EC" id="1.1.3.17" evidence="7"/>
<evidence type="ECO:0000313" key="7">
    <source>
        <dbReference type="EMBL" id="PRP95201.1"/>
    </source>
</evidence>
<evidence type="ECO:0000256" key="3">
    <source>
        <dbReference type="ARBA" id="ARBA00022827"/>
    </source>
</evidence>
<dbReference type="Gene3D" id="3.50.50.60">
    <property type="entry name" value="FAD/NAD(P)-binding domain"/>
    <property type="match status" value="2"/>
</dbReference>
<comment type="similarity">
    <text evidence="1">Belongs to the GMC oxidoreductase family.</text>
</comment>
<dbReference type="Proteomes" id="UP000238823">
    <property type="component" value="Unassembled WGS sequence"/>
</dbReference>
<evidence type="ECO:0000256" key="1">
    <source>
        <dbReference type="ARBA" id="ARBA00010790"/>
    </source>
</evidence>
<evidence type="ECO:0000256" key="2">
    <source>
        <dbReference type="ARBA" id="ARBA00022630"/>
    </source>
</evidence>
<dbReference type="Pfam" id="PF13450">
    <property type="entry name" value="NAD_binding_8"/>
    <property type="match status" value="1"/>
</dbReference>
<evidence type="ECO:0000313" key="8">
    <source>
        <dbReference type="Proteomes" id="UP000238823"/>
    </source>
</evidence>